<feature type="transmembrane region" description="Helical" evidence="1">
    <location>
        <begin position="436"/>
        <end position="459"/>
    </location>
</feature>
<evidence type="ECO:0000313" key="2">
    <source>
        <dbReference type="EMBL" id="NJC22917.1"/>
    </source>
</evidence>
<feature type="transmembrane region" description="Helical" evidence="1">
    <location>
        <begin position="307"/>
        <end position="328"/>
    </location>
</feature>
<dbReference type="AlphaFoldDB" id="A0A846RRY1"/>
<feature type="transmembrane region" description="Helical" evidence="1">
    <location>
        <begin position="371"/>
        <end position="388"/>
    </location>
</feature>
<evidence type="ECO:0000313" key="3">
    <source>
        <dbReference type="Proteomes" id="UP000547458"/>
    </source>
</evidence>
<dbReference type="EMBL" id="JAATJL010000001">
    <property type="protein sequence ID" value="NJC22917.1"/>
    <property type="molecule type" value="Genomic_DNA"/>
</dbReference>
<feature type="transmembrane region" description="Helical" evidence="1">
    <location>
        <begin position="49"/>
        <end position="69"/>
    </location>
</feature>
<feature type="transmembrane region" description="Helical" evidence="1">
    <location>
        <begin position="256"/>
        <end position="273"/>
    </location>
</feature>
<feature type="transmembrane region" description="Helical" evidence="1">
    <location>
        <begin position="395"/>
        <end position="416"/>
    </location>
</feature>
<accession>A0A846RRY1</accession>
<feature type="transmembrane region" description="Helical" evidence="1">
    <location>
        <begin position="201"/>
        <end position="222"/>
    </location>
</feature>
<keyword evidence="1" id="KW-0472">Membrane</keyword>
<dbReference type="Proteomes" id="UP000547458">
    <property type="component" value="Unassembled WGS sequence"/>
</dbReference>
<keyword evidence="1" id="KW-0812">Transmembrane</keyword>
<evidence type="ECO:0000256" key="1">
    <source>
        <dbReference type="SAM" id="Phobius"/>
    </source>
</evidence>
<feature type="transmembrane region" description="Helical" evidence="1">
    <location>
        <begin position="170"/>
        <end position="194"/>
    </location>
</feature>
<dbReference type="Pfam" id="PF20176">
    <property type="entry name" value="DUF6541"/>
    <property type="match status" value="1"/>
</dbReference>
<sequence length="644" mass="68280">MAGVFFVPGLLVGALARLRGITLLAAAPAISLGIGGVSAVVGGLVGIPWGIATYCVATTLTALAAWALCRKTPVQTVPSTHRYSWIATTAGLVTAAFISIPPLRLGMGEPHFPALTWDAVHHLSTIRWILESGDGSSLTVGGIASDERVPRFYPAAWHDLVSLAVTDLPISLSINVAALMMAGLIWPLAVAYLARVCFPQSAWIGFIAPVLASGFVAFPARMISYGTVWPAAMGTAITPVLIGLVVQLLGRPDHRARLGSSIALLIAGAGAVLCHPTAAVAMAFLVLPFLLSRYVPFLRTAIRQRSLFSVSVALLVPLSVLALTIWAIHAVPAVRAVFNFRTTPVGPGTDAFGAAVFDTMLAPLGHGNTEPFWIGGLLVIVGGLVAIARRESRWIVASYAISVALYVIAAGEPSFLSPLVGLWYSDPVRLGGLVPIFASVLGAYAIHVGVSSLGGAAVGKMRGQVSHRLRQVISFGLAVLSVFLVFLFSESMRADVREDRIAADYWEHREWADGLASDAELEMLLSLEDRLPEDALLLGDPTSGAALAYALGDVEAVFPTMAGSWSQEARYLGRNFYQLESDPRVCRIINEMGITHVYDDDGRYLADIVHRKDMKGLTVRGLSPDSVRLITSADGAAVYAITGC</sequence>
<feature type="transmembrane region" description="Helical" evidence="1">
    <location>
        <begin position="279"/>
        <end position="295"/>
    </location>
</feature>
<organism evidence="2 3">
    <name type="scientific">Arthrobacter pigmenti</name>
    <dbReference type="NCBI Taxonomy" id="271432"/>
    <lineage>
        <taxon>Bacteria</taxon>
        <taxon>Bacillati</taxon>
        <taxon>Actinomycetota</taxon>
        <taxon>Actinomycetes</taxon>
        <taxon>Micrococcales</taxon>
        <taxon>Micrococcaceae</taxon>
        <taxon>Arthrobacter</taxon>
    </lineage>
</organism>
<feature type="transmembrane region" description="Helical" evidence="1">
    <location>
        <begin position="228"/>
        <end position="249"/>
    </location>
</feature>
<feature type="transmembrane region" description="Helical" evidence="1">
    <location>
        <begin position="471"/>
        <end position="489"/>
    </location>
</feature>
<keyword evidence="1" id="KW-1133">Transmembrane helix</keyword>
<gene>
    <name evidence="2" type="ORF">BJ994_001993</name>
</gene>
<protein>
    <submittedName>
        <fullName evidence="2">Uncharacterized protein</fullName>
    </submittedName>
</protein>
<keyword evidence="3" id="KW-1185">Reference proteome</keyword>
<dbReference type="InterPro" id="IPR046671">
    <property type="entry name" value="DUF6541"/>
</dbReference>
<reference evidence="2 3" key="1">
    <citation type="submission" date="2020-03" db="EMBL/GenBank/DDBJ databases">
        <title>Sequencing the genomes of 1000 actinobacteria strains.</title>
        <authorList>
            <person name="Klenk H.-P."/>
        </authorList>
    </citation>
    <scope>NUCLEOTIDE SEQUENCE [LARGE SCALE GENOMIC DNA]</scope>
    <source>
        <strain evidence="2 3">DSM 16403</strain>
    </source>
</reference>
<name>A0A846RRY1_9MICC</name>
<proteinExistence type="predicted"/>
<comment type="caution">
    <text evidence="2">The sequence shown here is derived from an EMBL/GenBank/DDBJ whole genome shotgun (WGS) entry which is preliminary data.</text>
</comment>
<feature type="transmembrane region" description="Helical" evidence="1">
    <location>
        <begin position="81"/>
        <end position="100"/>
    </location>
</feature>